<dbReference type="NCBIfam" id="NF008453">
    <property type="entry name" value="PRK11308.1"/>
    <property type="match status" value="2"/>
</dbReference>
<keyword evidence="12" id="KW-0472">Membrane</keyword>
<dbReference type="KEGG" id="pacr:FXN63_00280"/>
<dbReference type="PROSITE" id="PS00211">
    <property type="entry name" value="ABC_TRANSPORTER_1"/>
    <property type="match status" value="2"/>
</dbReference>
<dbReference type="InterPro" id="IPR017871">
    <property type="entry name" value="ABC_transporter-like_CS"/>
</dbReference>
<dbReference type="InterPro" id="IPR027417">
    <property type="entry name" value="P-loop_NTPase"/>
</dbReference>
<evidence type="ECO:0000256" key="1">
    <source>
        <dbReference type="ARBA" id="ARBA00004170"/>
    </source>
</evidence>
<dbReference type="FunFam" id="3.40.50.300:FF:000016">
    <property type="entry name" value="Oligopeptide ABC transporter ATP-binding component"/>
    <property type="match status" value="2"/>
</dbReference>
<dbReference type="Pfam" id="PF08352">
    <property type="entry name" value="oligo_HPY"/>
    <property type="match status" value="2"/>
</dbReference>
<comment type="similarity">
    <text evidence="14">Belongs to the ABC transporter superfamily. Glutathione importer (TC 3.A.1.5.11) family.</text>
</comment>
<evidence type="ECO:0000256" key="3">
    <source>
        <dbReference type="ARBA" id="ARBA00011469"/>
    </source>
</evidence>
<proteinExistence type="inferred from homology"/>
<dbReference type="GO" id="GO:0005886">
    <property type="term" value="C:plasma membrane"/>
    <property type="evidence" value="ECO:0007669"/>
    <property type="project" value="UniProtKB-SubCell"/>
</dbReference>
<evidence type="ECO:0000256" key="5">
    <source>
        <dbReference type="ARBA" id="ARBA00022475"/>
    </source>
</evidence>
<dbReference type="NCBIfam" id="NF007739">
    <property type="entry name" value="PRK10419.1"/>
    <property type="match status" value="2"/>
</dbReference>
<dbReference type="Pfam" id="PF00005">
    <property type="entry name" value="ABC_tran"/>
    <property type="match status" value="2"/>
</dbReference>
<dbReference type="EC" id="7.4.2.10" evidence="15"/>
<protein>
    <recommendedName>
        <fullName evidence="16">Glutathione import ATP-binding protein GsiA</fullName>
        <ecNumber evidence="15">7.4.2.10</ecNumber>
    </recommendedName>
</protein>
<evidence type="ECO:0000259" key="18">
    <source>
        <dbReference type="PROSITE" id="PS50893"/>
    </source>
</evidence>
<keyword evidence="9" id="KW-0378">Hydrolase</keyword>
<name>A0A5C0B581_9BURK</name>
<evidence type="ECO:0000256" key="16">
    <source>
        <dbReference type="ARBA" id="ARBA00041187"/>
    </source>
</evidence>
<keyword evidence="7" id="KW-0677">Repeat</keyword>
<evidence type="ECO:0000256" key="8">
    <source>
        <dbReference type="ARBA" id="ARBA00022741"/>
    </source>
</evidence>
<dbReference type="InterPro" id="IPR050319">
    <property type="entry name" value="ABC_transp_ATP-bind"/>
</dbReference>
<evidence type="ECO:0000256" key="17">
    <source>
        <dbReference type="ARBA" id="ARBA00047640"/>
    </source>
</evidence>
<evidence type="ECO:0000256" key="9">
    <source>
        <dbReference type="ARBA" id="ARBA00022801"/>
    </source>
</evidence>
<keyword evidence="11" id="KW-1278">Translocase</keyword>
<evidence type="ECO:0000256" key="2">
    <source>
        <dbReference type="ARBA" id="ARBA00004533"/>
    </source>
</evidence>
<keyword evidence="4" id="KW-0813">Transport</keyword>
<dbReference type="GO" id="GO:0016887">
    <property type="term" value="F:ATP hydrolysis activity"/>
    <property type="evidence" value="ECO:0007669"/>
    <property type="project" value="InterPro"/>
</dbReference>
<evidence type="ECO:0000313" key="19">
    <source>
        <dbReference type="EMBL" id="QEI09036.1"/>
    </source>
</evidence>
<evidence type="ECO:0000256" key="14">
    <source>
        <dbReference type="ARBA" id="ARBA00038416"/>
    </source>
</evidence>
<keyword evidence="8" id="KW-0547">Nucleotide-binding</keyword>
<evidence type="ECO:0000256" key="7">
    <source>
        <dbReference type="ARBA" id="ARBA00022737"/>
    </source>
</evidence>
<dbReference type="SMART" id="SM00382">
    <property type="entry name" value="AAA"/>
    <property type="match status" value="2"/>
</dbReference>
<dbReference type="PANTHER" id="PTHR43776">
    <property type="entry name" value="TRANSPORT ATP-BINDING PROTEIN"/>
    <property type="match status" value="1"/>
</dbReference>
<evidence type="ECO:0000256" key="6">
    <source>
        <dbReference type="ARBA" id="ARBA00022519"/>
    </source>
</evidence>
<evidence type="ECO:0000313" key="20">
    <source>
        <dbReference type="Proteomes" id="UP000325161"/>
    </source>
</evidence>
<dbReference type="SUPFAM" id="SSF52540">
    <property type="entry name" value="P-loop containing nucleoside triphosphate hydrolases"/>
    <property type="match status" value="2"/>
</dbReference>
<feature type="domain" description="ABC transporter" evidence="18">
    <location>
        <begin position="319"/>
        <end position="569"/>
    </location>
</feature>
<dbReference type="GO" id="GO:0015833">
    <property type="term" value="P:peptide transport"/>
    <property type="evidence" value="ECO:0007669"/>
    <property type="project" value="InterPro"/>
</dbReference>
<keyword evidence="5" id="KW-1003">Cell membrane</keyword>
<dbReference type="AlphaFoldDB" id="A0A5C0B581"/>
<comment type="function">
    <text evidence="13">Part of the ABC transporter complex GsiABCD involved in glutathione import. Responsible for energy coupling to the transport system.</text>
</comment>
<dbReference type="OrthoDB" id="9802772at2"/>
<organism evidence="19 20">
    <name type="scientific">Pigmentiphaga aceris</name>
    <dbReference type="NCBI Taxonomy" id="1940612"/>
    <lineage>
        <taxon>Bacteria</taxon>
        <taxon>Pseudomonadati</taxon>
        <taxon>Pseudomonadota</taxon>
        <taxon>Betaproteobacteria</taxon>
        <taxon>Burkholderiales</taxon>
        <taxon>Alcaligenaceae</taxon>
        <taxon>Pigmentiphaga</taxon>
    </lineage>
</organism>
<sequence length="625" mass="68516">MNKPTSTVLAESRVVSVNDLTVRFQTSERTVDAVRNLSFHVDRGETLAIVGESGSGKSVTSLALMRLIEHGGGKILNGSMMFRRRNGEVLDLVKAPNPTMRSIRGADIAMIFQEPMTSLNPVFTAGDQIAESIRVHQGKSAAAARAEALRMLELVRIPEARNVLDRYPHQLSGGMRQRVMIAMALSCKPSLLIADEPTTALDVTIQAQILQLIRELQHEMQMGVVFITHDMGVVAEIADRVLVMFRGEKVEEGVSDDVFATPKHPYTRALLSAVPKLGAMQGTDLPLKFELLRVADENGVAPPPATPQDTVQAGAEPILRVRDLITRFDVRGGIFGTVKRRVHAVEQVSFDLYPGETLALVGESGCGKSTTGRSLLRLVDSQSGAIEFGGQNVRELPNTELQALRRNIQFIFQDPFASLDPRVTVGFSIMEPLLVHKLASGAEAQKRVEWLLEKVGLPAEYAQRYPHEFSGGQRQRIAIARALAVNPKVVVADESVSALDVSIQAQIVNLMLDLQRDLGIAFLFISHDMAVVERVSHRVAVMYLGQIVEIGPRRAIFENPQHAYTRKLMSAVPIADPARRHLKRELLSDEIPSPIRAVGDEPDVPGLVQVAPGHFVAHHKIGGLY</sequence>
<dbReference type="GO" id="GO:0055085">
    <property type="term" value="P:transmembrane transport"/>
    <property type="evidence" value="ECO:0007669"/>
    <property type="project" value="UniProtKB-ARBA"/>
</dbReference>
<evidence type="ECO:0000256" key="4">
    <source>
        <dbReference type="ARBA" id="ARBA00022448"/>
    </source>
</evidence>
<dbReference type="Proteomes" id="UP000325161">
    <property type="component" value="Chromosome"/>
</dbReference>
<dbReference type="PROSITE" id="PS50893">
    <property type="entry name" value="ABC_TRANSPORTER_2"/>
    <property type="match status" value="2"/>
</dbReference>
<dbReference type="InterPro" id="IPR013563">
    <property type="entry name" value="Oligopep_ABC_C"/>
</dbReference>
<evidence type="ECO:0000256" key="11">
    <source>
        <dbReference type="ARBA" id="ARBA00022967"/>
    </source>
</evidence>
<evidence type="ECO:0000256" key="12">
    <source>
        <dbReference type="ARBA" id="ARBA00023136"/>
    </source>
</evidence>
<comment type="subunit">
    <text evidence="3">The complex is composed of two ATP-binding proteins (GsiA), two transmembrane proteins (GsiC and GsiD) and a solute-binding protein (GsiB).</text>
</comment>
<keyword evidence="10 19" id="KW-0067">ATP-binding</keyword>
<dbReference type="InterPro" id="IPR003593">
    <property type="entry name" value="AAA+_ATPase"/>
</dbReference>
<keyword evidence="20" id="KW-1185">Reference proteome</keyword>
<reference evidence="19 20" key="1">
    <citation type="submission" date="2019-08" db="EMBL/GenBank/DDBJ databases">
        <title>Amphibian skin-associated Pigmentiphaga: genome sequence and occurrence across geography and hosts.</title>
        <authorList>
            <person name="Bletz M.C."/>
            <person name="Bunk B."/>
            <person name="Sproeer C."/>
            <person name="Biwer P."/>
            <person name="Reiter S."/>
            <person name="Rabemananjara F.C.E."/>
            <person name="Schulz S."/>
            <person name="Overmann J."/>
            <person name="Vences M."/>
        </authorList>
    </citation>
    <scope>NUCLEOTIDE SEQUENCE [LARGE SCALE GENOMIC DNA]</scope>
    <source>
        <strain evidence="19 20">Mada1488</strain>
    </source>
</reference>
<evidence type="ECO:0000256" key="13">
    <source>
        <dbReference type="ARBA" id="ARBA00037530"/>
    </source>
</evidence>
<evidence type="ECO:0000256" key="15">
    <source>
        <dbReference type="ARBA" id="ARBA00039050"/>
    </source>
</evidence>
<dbReference type="EMBL" id="CP043046">
    <property type="protein sequence ID" value="QEI09036.1"/>
    <property type="molecule type" value="Genomic_DNA"/>
</dbReference>
<comment type="subcellular location">
    <subcellularLocation>
        <location evidence="2">Cell inner membrane</location>
    </subcellularLocation>
    <subcellularLocation>
        <location evidence="1">Membrane</location>
        <topology evidence="1">Peripheral membrane protein</topology>
    </subcellularLocation>
</comment>
<dbReference type="CDD" id="cd03257">
    <property type="entry name" value="ABC_NikE_OppD_transporters"/>
    <property type="match status" value="2"/>
</dbReference>
<dbReference type="Gene3D" id="3.40.50.300">
    <property type="entry name" value="P-loop containing nucleotide triphosphate hydrolases"/>
    <property type="match status" value="2"/>
</dbReference>
<dbReference type="GO" id="GO:0005524">
    <property type="term" value="F:ATP binding"/>
    <property type="evidence" value="ECO:0007669"/>
    <property type="project" value="UniProtKB-KW"/>
</dbReference>
<keyword evidence="6" id="KW-0997">Cell inner membrane</keyword>
<dbReference type="PANTHER" id="PTHR43776:SF15">
    <property type="entry name" value="GLUTATHIONE IMPORT ATP-BINDING PROTEIN GSIA"/>
    <property type="match status" value="1"/>
</dbReference>
<gene>
    <name evidence="19" type="ORF">FXN63_00280</name>
</gene>
<accession>A0A5C0B581</accession>
<comment type="catalytic activity">
    <reaction evidence="17">
        <text>glutathione(out) + ATP + H2O = glutathione(in) + ADP + phosphate + H(+)</text>
        <dbReference type="Rhea" id="RHEA:29791"/>
        <dbReference type="ChEBI" id="CHEBI:15377"/>
        <dbReference type="ChEBI" id="CHEBI:15378"/>
        <dbReference type="ChEBI" id="CHEBI:30616"/>
        <dbReference type="ChEBI" id="CHEBI:43474"/>
        <dbReference type="ChEBI" id="CHEBI:57925"/>
        <dbReference type="ChEBI" id="CHEBI:456216"/>
        <dbReference type="EC" id="7.4.2.10"/>
    </reaction>
</comment>
<evidence type="ECO:0000256" key="10">
    <source>
        <dbReference type="ARBA" id="ARBA00022840"/>
    </source>
</evidence>
<dbReference type="InterPro" id="IPR003439">
    <property type="entry name" value="ABC_transporter-like_ATP-bd"/>
</dbReference>
<feature type="domain" description="ABC transporter" evidence="18">
    <location>
        <begin position="15"/>
        <end position="271"/>
    </location>
</feature>